<dbReference type="EMBL" id="SEWE01000014">
    <property type="protein sequence ID" value="RYU80273.1"/>
    <property type="molecule type" value="Genomic_DNA"/>
</dbReference>
<protein>
    <submittedName>
        <fullName evidence="1">Uncharacterized protein</fullName>
    </submittedName>
</protein>
<dbReference type="Proteomes" id="UP000294155">
    <property type="component" value="Unassembled WGS sequence"/>
</dbReference>
<accession>A0A4Q5LCN7</accession>
<keyword evidence="2" id="KW-1185">Reference proteome</keyword>
<evidence type="ECO:0000313" key="1">
    <source>
        <dbReference type="EMBL" id="RYU80273.1"/>
    </source>
</evidence>
<proteinExistence type="predicted"/>
<dbReference type="AlphaFoldDB" id="A0A4Q5LCN7"/>
<dbReference type="OrthoDB" id="5952844at2"/>
<sequence length="165" mass="18072">MPNEFQTAIPAPVLAQVQESLNAIKAALAPYLISLTPEERKAMLRMGDKTVAFVQKTADYATNSPALLPPFVDFEELKQDLKGVTQLTPLAQQLEQLTLDVDSTLMVAGSEAYGNALTIYNNVRFLAQNHQSGAQAAYEDLRQRFPGRPALTREAKQARAAAKLN</sequence>
<reference evidence="1 2" key="1">
    <citation type="submission" date="2019-02" db="EMBL/GenBank/DDBJ databases">
        <title>Bacterial novel species isolated from soil.</title>
        <authorList>
            <person name="Jung H.-Y."/>
        </authorList>
    </citation>
    <scope>NUCLEOTIDE SEQUENCE [LARGE SCALE GENOMIC DNA]</scope>
    <source>
        <strain evidence="1 2">1-3-3-3</strain>
    </source>
</reference>
<name>A0A4Q5LCN7_9BACT</name>
<organism evidence="1 2">
    <name type="scientific">Hymenobacter persicinus</name>
    <dbReference type="NCBI Taxonomy" id="2025506"/>
    <lineage>
        <taxon>Bacteria</taxon>
        <taxon>Pseudomonadati</taxon>
        <taxon>Bacteroidota</taxon>
        <taxon>Cytophagia</taxon>
        <taxon>Cytophagales</taxon>
        <taxon>Hymenobacteraceae</taxon>
        <taxon>Hymenobacter</taxon>
    </lineage>
</organism>
<comment type="caution">
    <text evidence="1">The sequence shown here is derived from an EMBL/GenBank/DDBJ whole genome shotgun (WGS) entry which is preliminary data.</text>
</comment>
<evidence type="ECO:0000313" key="2">
    <source>
        <dbReference type="Proteomes" id="UP000294155"/>
    </source>
</evidence>
<dbReference type="RefSeq" id="WP_129920771.1">
    <property type="nucleotide sequence ID" value="NZ_SEWE01000014.1"/>
</dbReference>
<gene>
    <name evidence="1" type="ORF">EWM57_08800</name>
</gene>